<evidence type="ECO:0000313" key="2">
    <source>
        <dbReference type="EMBL" id="CAF2100304.1"/>
    </source>
</evidence>
<comment type="caution">
    <text evidence="2">The sequence shown here is derived from an EMBL/GenBank/DDBJ whole genome shotgun (WGS) entry which is preliminary data.</text>
</comment>
<evidence type="ECO:0000313" key="1">
    <source>
        <dbReference type="EMBL" id="CAF2098809.1"/>
    </source>
</evidence>
<organism evidence="2 4">
    <name type="scientific">Rotaria magnacalcarata</name>
    <dbReference type="NCBI Taxonomy" id="392030"/>
    <lineage>
        <taxon>Eukaryota</taxon>
        <taxon>Metazoa</taxon>
        <taxon>Spiralia</taxon>
        <taxon>Gnathifera</taxon>
        <taxon>Rotifera</taxon>
        <taxon>Eurotatoria</taxon>
        <taxon>Bdelloidea</taxon>
        <taxon>Philodinida</taxon>
        <taxon>Philodinidae</taxon>
        <taxon>Rotaria</taxon>
    </lineage>
</organism>
<dbReference type="EMBL" id="CAJNRE010011287">
    <property type="protein sequence ID" value="CAF2100304.1"/>
    <property type="molecule type" value="Genomic_DNA"/>
</dbReference>
<dbReference type="Proteomes" id="UP000663824">
    <property type="component" value="Unassembled WGS sequence"/>
</dbReference>
<accession>A0A816TJF9</accession>
<evidence type="ECO:0000313" key="4">
    <source>
        <dbReference type="Proteomes" id="UP000663824"/>
    </source>
</evidence>
<dbReference type="AlphaFoldDB" id="A0A816TJF9"/>
<dbReference type="Proteomes" id="UP000663887">
    <property type="component" value="Unassembled WGS sequence"/>
</dbReference>
<dbReference type="EMBL" id="CAJNRG010007874">
    <property type="protein sequence ID" value="CAF2098809.1"/>
    <property type="molecule type" value="Genomic_DNA"/>
</dbReference>
<reference evidence="2" key="1">
    <citation type="submission" date="2021-02" db="EMBL/GenBank/DDBJ databases">
        <authorList>
            <person name="Nowell W R."/>
        </authorList>
    </citation>
    <scope>NUCLEOTIDE SEQUENCE</scope>
</reference>
<sequence>SVSTVPSNPSTICTYTCQCTGASSSSLWRIYDPNTITMDINIINCSLSEMSVYFTGLVGTGMHSIAVGYNAIYSSTIDSFEVLARSVLGWNSSTMLSYAQVYA</sequence>
<evidence type="ECO:0000313" key="3">
    <source>
        <dbReference type="EMBL" id="CAF4318038.1"/>
    </source>
</evidence>
<name>A0A816TJF9_9BILA</name>
<proteinExistence type="predicted"/>
<dbReference type="EMBL" id="CAJOBF010012396">
    <property type="protein sequence ID" value="CAF4318038.1"/>
    <property type="molecule type" value="Genomic_DNA"/>
</dbReference>
<dbReference type="Proteomes" id="UP000663842">
    <property type="component" value="Unassembled WGS sequence"/>
</dbReference>
<feature type="non-terminal residue" evidence="2">
    <location>
        <position position="1"/>
    </location>
</feature>
<gene>
    <name evidence="2" type="ORF">MBJ925_LOCUS22149</name>
    <name evidence="3" type="ORF">UXM345_LOCUS34308</name>
    <name evidence="1" type="ORF">XDN619_LOCUS18226</name>
</gene>
<protein>
    <submittedName>
        <fullName evidence="2">Uncharacterized protein</fullName>
    </submittedName>
</protein>